<evidence type="ECO:0000313" key="1">
    <source>
        <dbReference type="EMBL" id="KAJ4965698.1"/>
    </source>
</evidence>
<evidence type="ECO:0000313" key="2">
    <source>
        <dbReference type="Proteomes" id="UP001141806"/>
    </source>
</evidence>
<protein>
    <submittedName>
        <fullName evidence="1">Uncharacterized protein</fullName>
    </submittedName>
</protein>
<dbReference type="Proteomes" id="UP001141806">
    <property type="component" value="Unassembled WGS sequence"/>
</dbReference>
<dbReference type="OrthoDB" id="1750431at2759"/>
<accession>A0A9Q0QN50</accession>
<keyword evidence="2" id="KW-1185">Reference proteome</keyword>
<dbReference type="AlphaFoldDB" id="A0A9Q0QN50"/>
<proteinExistence type="predicted"/>
<gene>
    <name evidence="1" type="ORF">NE237_017547</name>
</gene>
<organism evidence="1 2">
    <name type="scientific">Protea cynaroides</name>
    <dbReference type="NCBI Taxonomy" id="273540"/>
    <lineage>
        <taxon>Eukaryota</taxon>
        <taxon>Viridiplantae</taxon>
        <taxon>Streptophyta</taxon>
        <taxon>Embryophyta</taxon>
        <taxon>Tracheophyta</taxon>
        <taxon>Spermatophyta</taxon>
        <taxon>Magnoliopsida</taxon>
        <taxon>Proteales</taxon>
        <taxon>Proteaceae</taxon>
        <taxon>Protea</taxon>
    </lineage>
</organism>
<reference evidence="1" key="1">
    <citation type="journal article" date="2023" name="Plant J.">
        <title>The genome of the king protea, Protea cynaroides.</title>
        <authorList>
            <person name="Chang J."/>
            <person name="Duong T.A."/>
            <person name="Schoeman C."/>
            <person name="Ma X."/>
            <person name="Roodt D."/>
            <person name="Barker N."/>
            <person name="Li Z."/>
            <person name="Van de Peer Y."/>
            <person name="Mizrachi E."/>
        </authorList>
    </citation>
    <scope>NUCLEOTIDE SEQUENCE</scope>
    <source>
        <tissue evidence="1">Young leaves</tissue>
    </source>
</reference>
<dbReference type="EMBL" id="JAMYWD010000007">
    <property type="protein sequence ID" value="KAJ4965698.1"/>
    <property type="molecule type" value="Genomic_DNA"/>
</dbReference>
<comment type="caution">
    <text evidence="1">The sequence shown here is derived from an EMBL/GenBank/DDBJ whole genome shotgun (WGS) entry which is preliminary data.</text>
</comment>
<sequence>MKAASLRPIPGSPAALSGHDIVPRGGHYNGLSRLTRYVTYCVRTGERISLPYLIIRTMHRPAVAGRAGNLPYGRSSLSFFAVAGVSLGGEVAVGDTMTSDIGPGCDTRRMRMVDLPVSDGELEARPRPLGRVAAAAAAAAANRGLCGRDGG</sequence>
<name>A0A9Q0QN50_9MAGN</name>